<feature type="compositionally biased region" description="Polar residues" evidence="2">
    <location>
        <begin position="212"/>
        <end position="227"/>
    </location>
</feature>
<dbReference type="EMBL" id="CAKLBC010001553">
    <property type="protein sequence ID" value="CAH0492851.1"/>
    <property type="molecule type" value="Genomic_DNA"/>
</dbReference>
<dbReference type="Proteomes" id="UP001157938">
    <property type="component" value="Unassembled WGS sequence"/>
</dbReference>
<keyword evidence="1" id="KW-0175">Coiled coil</keyword>
<comment type="caution">
    <text evidence="3">The sequence shown here is derived from an EMBL/GenBank/DDBJ whole genome shotgun (WGS) entry which is preliminary data.</text>
</comment>
<accession>A0ABN8CI06</accession>
<reference evidence="3 4" key="1">
    <citation type="submission" date="2021-11" db="EMBL/GenBank/DDBJ databases">
        <authorList>
            <person name="Islam A."/>
            <person name="Islam S."/>
            <person name="Flora M.S."/>
            <person name="Rahman M."/>
            <person name="Ziaur R.M."/>
            <person name="Epstein J.H."/>
            <person name="Hassan M."/>
            <person name="Klassen M."/>
            <person name="Woodard K."/>
            <person name="Webb A."/>
            <person name="Webby R.J."/>
            <person name="El Zowalaty M.E."/>
        </authorList>
    </citation>
    <scope>NUCLEOTIDE SEQUENCE [LARGE SCALE GENOMIC DNA]</scope>
    <source>
        <strain evidence="3">Pf1</strain>
    </source>
</reference>
<feature type="region of interest" description="Disordered" evidence="2">
    <location>
        <begin position="212"/>
        <end position="268"/>
    </location>
</feature>
<gene>
    <name evidence="3" type="ORF">PFR001_LOCUS8029</name>
</gene>
<sequence>MTQKIASLTMESRHKRVQQKGRFTITEIIPGSPCSSHHVSSPTFLKEEVAIAVDNASGSYSGVKVATIQSQPLFHEQIDAIACNDTIKQPVASGFVPMKLEEMTELQTQPAEAALVSISASLILTPKTKAVAMESTQHGVVSTSTAIVHAGSVSGPSSLRKYSSPKKSRDGVQRARRIKHRGRFTIIEMAFDSPTSRKDSDELYDHRFATTTSVGGSSAKSLPQQPSRKIDAVERRTKPKRATRSTPRLRQPSSMRRSRRPNESTAREVIDFVDRVDPTGSQQHQQAMTACAELETLSVTDSTILTDAVATGAGAAATPHASVPVFKTGQTFLDSKKTVGATTSASHPPTPPSRLVNVSENIVNLPQSSSTSISAAQYLQQQQTIAMLIRQQHDLKQIIGVLQEQQQQLLSIPSHINELKSQSASLYVYDIFSYEGTRFLTHRELCMKVNSLTLANESLHSQLHAAEQEVRHRNLQIECLSEENDELRQRCGQLELYLQPRD</sequence>
<evidence type="ECO:0000313" key="3">
    <source>
        <dbReference type="EMBL" id="CAH0492851.1"/>
    </source>
</evidence>
<evidence type="ECO:0000313" key="4">
    <source>
        <dbReference type="Proteomes" id="UP001157938"/>
    </source>
</evidence>
<feature type="coiled-coil region" evidence="1">
    <location>
        <begin position="449"/>
        <end position="497"/>
    </location>
</feature>
<name>A0ABN8CI06_9STRA</name>
<organism evidence="3 4">
    <name type="scientific">Peronospora farinosa</name>
    <dbReference type="NCBI Taxonomy" id="134698"/>
    <lineage>
        <taxon>Eukaryota</taxon>
        <taxon>Sar</taxon>
        <taxon>Stramenopiles</taxon>
        <taxon>Oomycota</taxon>
        <taxon>Peronosporomycetes</taxon>
        <taxon>Peronosporales</taxon>
        <taxon>Peronosporaceae</taxon>
        <taxon>Peronospora</taxon>
    </lineage>
</organism>
<keyword evidence="4" id="KW-1185">Reference proteome</keyword>
<feature type="region of interest" description="Disordered" evidence="2">
    <location>
        <begin position="152"/>
        <end position="179"/>
    </location>
</feature>
<evidence type="ECO:0000256" key="2">
    <source>
        <dbReference type="SAM" id="MobiDB-lite"/>
    </source>
</evidence>
<proteinExistence type="predicted"/>
<protein>
    <submittedName>
        <fullName evidence="3">Uncharacterized protein</fullName>
    </submittedName>
</protein>
<evidence type="ECO:0000256" key="1">
    <source>
        <dbReference type="SAM" id="Coils"/>
    </source>
</evidence>